<dbReference type="FunFam" id="2.70.150.10:FF:000002">
    <property type="entry name" value="Copper-transporting ATPase 1, putative"/>
    <property type="match status" value="1"/>
</dbReference>
<dbReference type="GO" id="GO:0140581">
    <property type="term" value="F:P-type monovalent copper transporter activity"/>
    <property type="evidence" value="ECO:0007669"/>
    <property type="project" value="UniProtKB-EC"/>
</dbReference>
<dbReference type="EMBL" id="MKIE01000013">
    <property type="protein sequence ID" value="OHW61433.1"/>
    <property type="molecule type" value="Genomic_DNA"/>
</dbReference>
<keyword evidence="8" id="KW-0187">Copper transport</keyword>
<dbReference type="AlphaFoldDB" id="A0A1S1V452"/>
<dbReference type="Gene3D" id="3.30.70.100">
    <property type="match status" value="1"/>
</dbReference>
<dbReference type="SFLD" id="SFLDF00027">
    <property type="entry name" value="p-type_atpase"/>
    <property type="match status" value="1"/>
</dbReference>
<dbReference type="NCBIfam" id="TIGR01494">
    <property type="entry name" value="ATPase_P-type"/>
    <property type="match status" value="1"/>
</dbReference>
<dbReference type="InterPro" id="IPR036412">
    <property type="entry name" value="HAD-like_sf"/>
</dbReference>
<feature type="transmembrane region" description="Helical" evidence="16">
    <location>
        <begin position="177"/>
        <end position="195"/>
    </location>
</feature>
<gene>
    <name evidence="18" type="primary">copA</name>
    <name evidence="18" type="ORF">EUAN_21760</name>
</gene>
<dbReference type="InterPro" id="IPR059000">
    <property type="entry name" value="ATPase_P-type_domA"/>
</dbReference>
<evidence type="ECO:0000256" key="1">
    <source>
        <dbReference type="ARBA" id="ARBA00004651"/>
    </source>
</evidence>
<dbReference type="PROSITE" id="PS00154">
    <property type="entry name" value="ATPASE_E1_E2"/>
    <property type="match status" value="1"/>
</dbReference>
<dbReference type="InterPro" id="IPR036163">
    <property type="entry name" value="HMA_dom_sf"/>
</dbReference>
<feature type="transmembrane region" description="Helical" evidence="16">
    <location>
        <begin position="329"/>
        <end position="351"/>
    </location>
</feature>
<protein>
    <recommendedName>
        <fullName evidence="3">P-type Cu(+) transporter</fullName>
        <ecNumber evidence="3">7.2.2.8</ecNumber>
    </recommendedName>
</protein>
<dbReference type="RefSeq" id="WP_245674493.1">
    <property type="nucleotide sequence ID" value="NZ_MKIE01000013.1"/>
</dbReference>
<comment type="catalytic activity">
    <reaction evidence="15">
        <text>Cu(+)(in) + ATP + H2O = Cu(+)(out) + ADP + phosphate + H(+)</text>
        <dbReference type="Rhea" id="RHEA:25792"/>
        <dbReference type="ChEBI" id="CHEBI:15377"/>
        <dbReference type="ChEBI" id="CHEBI:15378"/>
        <dbReference type="ChEBI" id="CHEBI:30616"/>
        <dbReference type="ChEBI" id="CHEBI:43474"/>
        <dbReference type="ChEBI" id="CHEBI:49552"/>
        <dbReference type="ChEBI" id="CHEBI:456216"/>
        <dbReference type="EC" id="7.2.2.8"/>
    </reaction>
</comment>
<dbReference type="InterPro" id="IPR017969">
    <property type="entry name" value="Heavy-metal-associated_CS"/>
</dbReference>
<dbReference type="Proteomes" id="UP000180254">
    <property type="component" value="Unassembled WGS sequence"/>
</dbReference>
<evidence type="ECO:0000256" key="16">
    <source>
        <dbReference type="RuleBase" id="RU362081"/>
    </source>
</evidence>
<dbReference type="Gene3D" id="2.70.150.10">
    <property type="entry name" value="Calcium-transporting ATPase, cytoplasmic transduction domain A"/>
    <property type="match status" value="1"/>
</dbReference>
<dbReference type="STRING" id="39480.EUAN_21760"/>
<evidence type="ECO:0000256" key="15">
    <source>
        <dbReference type="ARBA" id="ARBA00049289"/>
    </source>
</evidence>
<dbReference type="SUPFAM" id="SSF81665">
    <property type="entry name" value="Calcium ATPase, transmembrane domain M"/>
    <property type="match status" value="1"/>
</dbReference>
<evidence type="ECO:0000256" key="4">
    <source>
        <dbReference type="ARBA" id="ARBA00022448"/>
    </source>
</evidence>
<keyword evidence="7 16" id="KW-0547">Nucleotide-binding</keyword>
<dbReference type="SUPFAM" id="SSF56784">
    <property type="entry name" value="HAD-like"/>
    <property type="match status" value="1"/>
</dbReference>
<dbReference type="GO" id="GO:0005886">
    <property type="term" value="C:plasma membrane"/>
    <property type="evidence" value="ECO:0007669"/>
    <property type="project" value="UniProtKB-SubCell"/>
</dbReference>
<keyword evidence="6 16" id="KW-0479">Metal-binding</keyword>
<dbReference type="GO" id="GO:0005507">
    <property type="term" value="F:copper ion binding"/>
    <property type="evidence" value="ECO:0007669"/>
    <property type="project" value="TreeGrafter"/>
</dbReference>
<evidence type="ECO:0000256" key="13">
    <source>
        <dbReference type="ARBA" id="ARBA00023065"/>
    </source>
</evidence>
<dbReference type="GO" id="GO:0043682">
    <property type="term" value="F:P-type divalent copper transporter activity"/>
    <property type="evidence" value="ECO:0007669"/>
    <property type="project" value="TreeGrafter"/>
</dbReference>
<keyword evidence="19" id="KW-1185">Reference proteome</keyword>
<dbReference type="InterPro" id="IPR023214">
    <property type="entry name" value="HAD_sf"/>
</dbReference>
<keyword evidence="4" id="KW-0813">Transport</keyword>
<feature type="transmembrane region" description="Helical" evidence="16">
    <location>
        <begin position="88"/>
        <end position="108"/>
    </location>
</feature>
<dbReference type="PANTHER" id="PTHR43520:SF8">
    <property type="entry name" value="P-TYPE CU(+) TRANSPORTER"/>
    <property type="match status" value="1"/>
</dbReference>
<dbReference type="FunFam" id="3.30.70.100:FF:000001">
    <property type="entry name" value="ATPase copper transporting beta"/>
    <property type="match status" value="1"/>
</dbReference>
<evidence type="ECO:0000259" key="17">
    <source>
        <dbReference type="PROSITE" id="PS50846"/>
    </source>
</evidence>
<dbReference type="Pfam" id="PF00403">
    <property type="entry name" value="HMA"/>
    <property type="match status" value="1"/>
</dbReference>
<evidence type="ECO:0000256" key="7">
    <source>
        <dbReference type="ARBA" id="ARBA00022741"/>
    </source>
</evidence>
<evidence type="ECO:0000256" key="5">
    <source>
        <dbReference type="ARBA" id="ARBA00022692"/>
    </source>
</evidence>
<proteinExistence type="inferred from homology"/>
<name>A0A1S1V452_9FIRM</name>
<keyword evidence="11 16" id="KW-1133">Transmembrane helix</keyword>
<dbReference type="PRINTS" id="PR00943">
    <property type="entry name" value="CUATPASE"/>
</dbReference>
<dbReference type="SFLD" id="SFLDG00002">
    <property type="entry name" value="C1.7:_P-type_atpase_like"/>
    <property type="match status" value="1"/>
</dbReference>
<dbReference type="InterPro" id="IPR001757">
    <property type="entry name" value="P_typ_ATPase"/>
</dbReference>
<evidence type="ECO:0000256" key="6">
    <source>
        <dbReference type="ARBA" id="ARBA00022723"/>
    </source>
</evidence>
<dbReference type="SUPFAM" id="SSF81653">
    <property type="entry name" value="Calcium ATPase, transduction domain A"/>
    <property type="match status" value="1"/>
</dbReference>
<dbReference type="NCBIfam" id="TIGR01525">
    <property type="entry name" value="ATPase-IB_hvy"/>
    <property type="match status" value="1"/>
</dbReference>
<keyword evidence="5 16" id="KW-0812">Transmembrane</keyword>
<dbReference type="Pfam" id="PF00122">
    <property type="entry name" value="E1-E2_ATPase"/>
    <property type="match status" value="1"/>
</dbReference>
<dbReference type="Pfam" id="PF00702">
    <property type="entry name" value="Hydrolase"/>
    <property type="match status" value="1"/>
</dbReference>
<keyword evidence="9 16" id="KW-0067">ATP-binding</keyword>
<feature type="transmembrane region" description="Helical" evidence="16">
    <location>
        <begin position="692"/>
        <end position="710"/>
    </location>
</feature>
<dbReference type="InterPro" id="IPR044492">
    <property type="entry name" value="P_typ_ATPase_HD_dom"/>
</dbReference>
<keyword evidence="18" id="KW-0378">Hydrolase</keyword>
<dbReference type="CDD" id="cd02094">
    <property type="entry name" value="P-type_ATPase_Cu-like"/>
    <property type="match status" value="1"/>
</dbReference>
<dbReference type="InterPro" id="IPR006121">
    <property type="entry name" value="HMA_dom"/>
</dbReference>
<dbReference type="SUPFAM" id="SSF55008">
    <property type="entry name" value="HMA, heavy metal-associated domain"/>
    <property type="match status" value="1"/>
</dbReference>
<dbReference type="CDD" id="cd00371">
    <property type="entry name" value="HMA"/>
    <property type="match status" value="1"/>
</dbReference>
<dbReference type="FunFam" id="3.40.50.1000:FF:000144">
    <property type="entry name" value="copper-transporting ATPase 1 isoform X2"/>
    <property type="match status" value="1"/>
</dbReference>
<evidence type="ECO:0000256" key="8">
    <source>
        <dbReference type="ARBA" id="ARBA00022796"/>
    </source>
</evidence>
<dbReference type="InterPro" id="IPR023299">
    <property type="entry name" value="ATPase_P-typ_cyto_dom_N"/>
</dbReference>
<keyword evidence="10" id="KW-1278">Translocase</keyword>
<keyword evidence="16" id="KW-1003">Cell membrane</keyword>
<evidence type="ECO:0000256" key="10">
    <source>
        <dbReference type="ARBA" id="ARBA00022967"/>
    </source>
</evidence>
<evidence type="ECO:0000256" key="9">
    <source>
        <dbReference type="ARBA" id="ARBA00022840"/>
    </source>
</evidence>
<keyword evidence="14 16" id="KW-0472">Membrane</keyword>
<dbReference type="PANTHER" id="PTHR43520">
    <property type="entry name" value="ATP7, ISOFORM B"/>
    <property type="match status" value="1"/>
</dbReference>
<evidence type="ECO:0000256" key="11">
    <source>
        <dbReference type="ARBA" id="ARBA00022989"/>
    </source>
</evidence>
<sequence length="717" mass="76618">MKTKLNIEGMNCSACSSRIERVLSEKDSIQRAVVNLTTSKAIVEHDERETAQTLIAQIEELGFKAFEEEEGRDFEKEKREKEVKTLKWQLAISAALTLPLFLAMFFHMAGIHTILSNGYFQLALATPVQFAIGQRFYRGAYHSIKGGGANMDALIAMGTSAAYFYSLYHVIVDIPVYYFEASAMIITLILLGKLLETIAKGRTSEAIKKLMGLKAKTARVIRDGAELELDIDEVVIGDRIVVRPGEKISVDGKVVEGNSSVDESMLTGESMPVGKVEGDGVIGGTINKNGRIVFVAEKIGKDTAISQIIRLVEEAQESKAPVQRLADRISGIFVPTVMGIALVTFVVWFAITRDMNSSLIPAVAVLVIACPCALGLATPTAIMVGTGRGAENGILIKGGEHLEEAHKLDAIVLDKTGTITKGMPELTDVQAVGIEESKLLQLVASAENASEHPLGEAIVKGAVQRGIELLDVESFDSITGKGIAATISGQEVLVGNRALMSDRKIAAGEVYSMMEEYERSGKTAMIVAVDGVLSGVVAVADTVKEHSAEAIAKLKDMGIAVYMITGDNERTAQAIAAQVGVENVLAEVLPEHKAEEVEKLKAEGKHVGMVGDGINDAPALASANVGFAIGTGTDIAIEAGDITLIKGDLRDIPKAISLSKKTMKTVRQNLFWAFIYNTLGIPVAALGFLNPMIAGAAMAFSSVSVLANSLRLKKYEL</sequence>
<dbReference type="Gene3D" id="3.40.1110.10">
    <property type="entry name" value="Calcium-transporting ATPase, cytoplasmic domain N"/>
    <property type="match status" value="1"/>
</dbReference>
<dbReference type="Gene3D" id="3.40.50.1000">
    <property type="entry name" value="HAD superfamily/HAD-like"/>
    <property type="match status" value="1"/>
</dbReference>
<keyword evidence="12" id="KW-0186">Copper</keyword>
<dbReference type="NCBIfam" id="TIGR01511">
    <property type="entry name" value="ATPase-IB1_Cu"/>
    <property type="match status" value="1"/>
</dbReference>
<evidence type="ECO:0000313" key="18">
    <source>
        <dbReference type="EMBL" id="OHW61433.1"/>
    </source>
</evidence>
<dbReference type="PRINTS" id="PR00119">
    <property type="entry name" value="CATATPASE"/>
</dbReference>
<evidence type="ECO:0000256" key="12">
    <source>
        <dbReference type="ARBA" id="ARBA00023008"/>
    </source>
</evidence>
<feature type="transmembrane region" description="Helical" evidence="16">
    <location>
        <begin position="357"/>
        <end position="378"/>
    </location>
</feature>
<comment type="caution">
    <text evidence="18">The sequence shown here is derived from an EMBL/GenBank/DDBJ whole genome shotgun (WGS) entry which is preliminary data.</text>
</comment>
<dbReference type="NCBIfam" id="TIGR01512">
    <property type="entry name" value="ATPase-IB2_Cd"/>
    <property type="match status" value="1"/>
</dbReference>
<dbReference type="InterPro" id="IPR008250">
    <property type="entry name" value="ATPase_P-typ_transduc_dom_A_sf"/>
</dbReference>
<dbReference type="PROSITE" id="PS50846">
    <property type="entry name" value="HMA_2"/>
    <property type="match status" value="1"/>
</dbReference>
<evidence type="ECO:0000256" key="2">
    <source>
        <dbReference type="ARBA" id="ARBA00006024"/>
    </source>
</evidence>
<feature type="transmembrane region" description="Helical" evidence="16">
    <location>
        <begin position="669"/>
        <end position="686"/>
    </location>
</feature>
<dbReference type="GO" id="GO:0005524">
    <property type="term" value="F:ATP binding"/>
    <property type="evidence" value="ECO:0007669"/>
    <property type="project" value="UniProtKB-UniRule"/>
</dbReference>
<dbReference type="InterPro" id="IPR023298">
    <property type="entry name" value="ATPase_P-typ_TM_dom_sf"/>
</dbReference>
<evidence type="ECO:0000256" key="14">
    <source>
        <dbReference type="ARBA" id="ARBA00023136"/>
    </source>
</evidence>
<dbReference type="SFLD" id="SFLDS00003">
    <property type="entry name" value="Haloacid_Dehalogenase"/>
    <property type="match status" value="1"/>
</dbReference>
<dbReference type="GO" id="GO:0016887">
    <property type="term" value="F:ATP hydrolysis activity"/>
    <property type="evidence" value="ECO:0007669"/>
    <property type="project" value="InterPro"/>
</dbReference>
<dbReference type="GO" id="GO:0055070">
    <property type="term" value="P:copper ion homeostasis"/>
    <property type="evidence" value="ECO:0007669"/>
    <property type="project" value="TreeGrafter"/>
</dbReference>
<comment type="subcellular location">
    <subcellularLocation>
        <location evidence="1">Cell membrane</location>
        <topology evidence="1">Multi-pass membrane protein</topology>
    </subcellularLocation>
</comment>
<evidence type="ECO:0000256" key="3">
    <source>
        <dbReference type="ARBA" id="ARBA00012517"/>
    </source>
</evidence>
<organism evidence="18 19">
    <name type="scientific">Andreesenia angusta</name>
    <dbReference type="NCBI Taxonomy" id="39480"/>
    <lineage>
        <taxon>Bacteria</taxon>
        <taxon>Bacillati</taxon>
        <taxon>Bacillota</taxon>
        <taxon>Tissierellia</taxon>
        <taxon>Tissierellales</taxon>
        <taxon>Gottschalkiaceae</taxon>
        <taxon>Andreesenia</taxon>
    </lineage>
</organism>
<evidence type="ECO:0000313" key="19">
    <source>
        <dbReference type="Proteomes" id="UP000180254"/>
    </source>
</evidence>
<feature type="domain" description="HMA" evidence="17">
    <location>
        <begin position="1"/>
        <end position="66"/>
    </location>
</feature>
<comment type="similarity">
    <text evidence="2 16">Belongs to the cation transport ATPase (P-type) (TC 3.A.3) family. Type IB subfamily.</text>
</comment>
<dbReference type="PROSITE" id="PS01047">
    <property type="entry name" value="HMA_1"/>
    <property type="match status" value="1"/>
</dbReference>
<keyword evidence="13" id="KW-0406">Ion transport</keyword>
<dbReference type="InterPro" id="IPR018303">
    <property type="entry name" value="ATPase_P-typ_P_site"/>
</dbReference>
<accession>A0A1S1V452</accession>
<dbReference type="InterPro" id="IPR027256">
    <property type="entry name" value="P-typ_ATPase_IB"/>
</dbReference>
<reference evidence="18 19" key="1">
    <citation type="submission" date="2016-09" db="EMBL/GenBank/DDBJ databases">
        <title>Genome sequence of Eubacterium angustum.</title>
        <authorList>
            <person name="Poehlein A."/>
            <person name="Daniel R."/>
        </authorList>
    </citation>
    <scope>NUCLEOTIDE SEQUENCE [LARGE SCALE GENOMIC DNA]</scope>
    <source>
        <strain evidence="18 19">DSM 1989</strain>
    </source>
</reference>
<dbReference type="EC" id="7.2.2.8" evidence="3"/>